<keyword evidence="2" id="KW-1185">Reference proteome</keyword>
<dbReference type="AlphaFoldDB" id="A0A127K759"/>
<protein>
    <submittedName>
        <fullName evidence="1">Uncharacterized protein</fullName>
    </submittedName>
</protein>
<name>A0A127K759_9RHOO</name>
<dbReference type="STRING" id="1134435.AC731_012890"/>
<dbReference type="Proteomes" id="UP000036902">
    <property type="component" value="Chromosome"/>
</dbReference>
<dbReference type="RefSeq" id="WP_048706631.1">
    <property type="nucleotide sequence ID" value="NZ_CP014646.1"/>
</dbReference>
<dbReference type="KEGG" id="thu:AC731_012890"/>
<reference evidence="2" key="1">
    <citation type="submission" date="2016-03" db="EMBL/GenBank/DDBJ databases">
        <authorList>
            <person name="Ma C."/>
            <person name="Zhou S."/>
            <person name="Yang G."/>
        </authorList>
    </citation>
    <scope>NUCLEOTIDE SEQUENCE [LARGE SCALE GENOMIC DNA]</scope>
    <source>
        <strain evidence="2">SgZ-1</strain>
    </source>
</reference>
<evidence type="ECO:0000313" key="2">
    <source>
        <dbReference type="Proteomes" id="UP000036902"/>
    </source>
</evidence>
<proteinExistence type="predicted"/>
<evidence type="ECO:0000313" key="1">
    <source>
        <dbReference type="EMBL" id="AMO37751.1"/>
    </source>
</evidence>
<accession>A0A127K759</accession>
<dbReference type="EMBL" id="CP014646">
    <property type="protein sequence ID" value="AMO37751.1"/>
    <property type="molecule type" value="Genomic_DNA"/>
</dbReference>
<gene>
    <name evidence="1" type="ORF">AC731_012890</name>
</gene>
<organism evidence="1 2">
    <name type="scientific">Thauera humireducens</name>
    <dbReference type="NCBI Taxonomy" id="1134435"/>
    <lineage>
        <taxon>Bacteria</taxon>
        <taxon>Pseudomonadati</taxon>
        <taxon>Pseudomonadota</taxon>
        <taxon>Betaproteobacteria</taxon>
        <taxon>Rhodocyclales</taxon>
        <taxon>Zoogloeaceae</taxon>
        <taxon>Thauera</taxon>
    </lineage>
</organism>
<sequence>MKARNAVPLVIAALGFGLFAAIWAMRSPASAEPPPEVFDRVVVSAPVQLLLTGGDRFLAANIESIRAVATTSDNPEAAEANASFAIRARRVVAQLNPCHEDNYYQGNALLTWGGAVAEGNDLLKRATECRTWDEIPPFFYGFNQYFFLHDVEGARASLEIAAERATDNAAGFRKFAIMLAAGELKDDSAALDFLQQERTQTSDPKLQGMLDKRIARLQGLITLRAAQQRYEARFGQPLTNPRALIDSGELEAFPNDPLRIGYEFADGRFRLKELKIAGLERP</sequence>